<evidence type="ECO:0000256" key="3">
    <source>
        <dbReference type="ARBA" id="ARBA00022989"/>
    </source>
</evidence>
<dbReference type="RefSeq" id="WP_413265100.1">
    <property type="nucleotide sequence ID" value="NZ_JBHFNR010000157.1"/>
</dbReference>
<dbReference type="EMBL" id="JBHFNR010000157">
    <property type="protein sequence ID" value="MFB2895464.1"/>
    <property type="molecule type" value="Genomic_DNA"/>
</dbReference>
<evidence type="ECO:0000256" key="1">
    <source>
        <dbReference type="ARBA" id="ARBA00004141"/>
    </source>
</evidence>
<evidence type="ECO:0000313" key="6">
    <source>
        <dbReference type="EMBL" id="MFB2895464.1"/>
    </source>
</evidence>
<feature type="transmembrane region" description="Helical" evidence="5">
    <location>
        <begin position="368"/>
        <end position="390"/>
    </location>
</feature>
<protein>
    <submittedName>
        <fullName evidence="6">Flippase</fullName>
    </submittedName>
</protein>
<feature type="transmembrane region" description="Helical" evidence="5">
    <location>
        <begin position="27"/>
        <end position="49"/>
    </location>
</feature>
<accession>A0ABV4XUR5</accession>
<dbReference type="InterPro" id="IPR002797">
    <property type="entry name" value="Polysacc_synth"/>
</dbReference>
<evidence type="ECO:0000256" key="2">
    <source>
        <dbReference type="ARBA" id="ARBA00022692"/>
    </source>
</evidence>
<dbReference type="PANTHER" id="PTHR43424">
    <property type="entry name" value="LOCUS PUTATIVE PROTEIN 1-RELATED"/>
    <property type="match status" value="1"/>
</dbReference>
<feature type="transmembrane region" description="Helical" evidence="5">
    <location>
        <begin position="55"/>
        <end position="79"/>
    </location>
</feature>
<feature type="transmembrane region" description="Helical" evidence="5">
    <location>
        <begin position="396"/>
        <end position="417"/>
    </location>
</feature>
<evidence type="ECO:0000313" key="7">
    <source>
        <dbReference type="Proteomes" id="UP001576784"/>
    </source>
</evidence>
<feature type="transmembrane region" description="Helical" evidence="5">
    <location>
        <begin position="225"/>
        <end position="244"/>
    </location>
</feature>
<keyword evidence="2 5" id="KW-0812">Transmembrane</keyword>
<evidence type="ECO:0000256" key="5">
    <source>
        <dbReference type="SAM" id="Phobius"/>
    </source>
</evidence>
<comment type="caution">
    <text evidence="6">The sequence shown here is derived from an EMBL/GenBank/DDBJ whole genome shotgun (WGS) entry which is preliminary data.</text>
</comment>
<feature type="transmembrane region" description="Helical" evidence="5">
    <location>
        <begin position="339"/>
        <end position="356"/>
    </location>
</feature>
<dbReference type="InterPro" id="IPR052556">
    <property type="entry name" value="PolySynth_Transporter"/>
</dbReference>
<feature type="transmembrane region" description="Helical" evidence="5">
    <location>
        <begin position="124"/>
        <end position="142"/>
    </location>
</feature>
<feature type="transmembrane region" description="Helical" evidence="5">
    <location>
        <begin position="91"/>
        <end position="118"/>
    </location>
</feature>
<name>A0ABV4XUR5_9CYAN</name>
<dbReference type="PANTHER" id="PTHR43424:SF1">
    <property type="entry name" value="LOCUS PUTATIVE PROTEIN 1-RELATED"/>
    <property type="match status" value="1"/>
</dbReference>
<keyword evidence="3 5" id="KW-1133">Transmembrane helix</keyword>
<sequence>MFGKLTRFNQTLGTDIQKILSNVTWLFVDRVIQTGLSFFVGVWVARYLGPEQFGILNYAASFVALLSPLAGLGLDGIVVRDIARNPSSKNATLGSGFFLLLASGTLTFLLSIVLILHLKADSILTQWVVGILAAGTLFQAFNTVDLWFQSQTQSKYTVLAKRSAYIVLTLTRIVLIQLHAPLIAFAWARLAEIALAAVGLVVIYHQQGGQIKDWKFSIDRAKMMLRDSWPLIIAGLSTYIYAGIDQVMLGQMATLKSVGTYSVAVRLSEFWDFIPMVLAQSTLPTLARKYEESEASFLSSLQKFFDLMALSWFGIAVVVSVLSPWIIATLYGTAYKGSAMILSIYVWGQFGSNFGVARSLYMNVKNILKLSLVISIGGAMLNVLLNLYLIPKYQEFGAAIATLITYFFAVIFTNFIFRELRQLLPIIFKSLIIPQAFMRLVHSFRNTSG</sequence>
<dbReference type="CDD" id="cd13128">
    <property type="entry name" value="MATE_Wzx_like"/>
    <property type="match status" value="1"/>
</dbReference>
<gene>
    <name evidence="6" type="ORF">ACE1CI_21375</name>
</gene>
<evidence type="ECO:0000256" key="4">
    <source>
        <dbReference type="ARBA" id="ARBA00023136"/>
    </source>
</evidence>
<keyword evidence="4 5" id="KW-0472">Membrane</keyword>
<comment type="subcellular location">
    <subcellularLocation>
        <location evidence="1">Membrane</location>
        <topology evidence="1">Multi-pass membrane protein</topology>
    </subcellularLocation>
</comment>
<dbReference type="Pfam" id="PF01943">
    <property type="entry name" value="Polysacc_synt"/>
    <property type="match status" value="1"/>
</dbReference>
<organism evidence="6 7">
    <name type="scientific">Floridaenema flaviceps BLCC-F50</name>
    <dbReference type="NCBI Taxonomy" id="3153642"/>
    <lineage>
        <taxon>Bacteria</taxon>
        <taxon>Bacillati</taxon>
        <taxon>Cyanobacteriota</taxon>
        <taxon>Cyanophyceae</taxon>
        <taxon>Oscillatoriophycideae</taxon>
        <taxon>Aerosakkonematales</taxon>
        <taxon>Aerosakkonemataceae</taxon>
        <taxon>Floridanema</taxon>
        <taxon>Floridanema flaviceps</taxon>
    </lineage>
</organism>
<keyword evidence="7" id="KW-1185">Reference proteome</keyword>
<dbReference type="Proteomes" id="UP001576784">
    <property type="component" value="Unassembled WGS sequence"/>
</dbReference>
<feature type="transmembrane region" description="Helical" evidence="5">
    <location>
        <begin position="163"/>
        <end position="180"/>
    </location>
</feature>
<feature type="transmembrane region" description="Helical" evidence="5">
    <location>
        <begin position="304"/>
        <end position="327"/>
    </location>
</feature>
<reference evidence="6 7" key="1">
    <citation type="submission" date="2024-09" db="EMBL/GenBank/DDBJ databases">
        <title>Floridaenema gen nov. (Aerosakkonemataceae, Aerosakkonematales ord. nov., Cyanobacteria) from benthic tropical and subtropical fresh waters, with the description of four new species.</title>
        <authorList>
            <person name="Moretto J.A."/>
            <person name="Berthold D.E."/>
            <person name="Lefler F.W."/>
            <person name="Huang I.-S."/>
            <person name="Laughinghouse H. IV."/>
        </authorList>
    </citation>
    <scope>NUCLEOTIDE SEQUENCE [LARGE SCALE GENOMIC DNA]</scope>
    <source>
        <strain evidence="6 7">BLCC-F50</strain>
    </source>
</reference>
<proteinExistence type="predicted"/>